<evidence type="ECO:0000313" key="1">
    <source>
        <dbReference type="EMBL" id="MEQ2163232.1"/>
    </source>
</evidence>
<dbReference type="InterPro" id="IPR033227">
    <property type="entry name" value="CAPS"/>
</dbReference>
<dbReference type="PANTHER" id="PTHR12166:SF8">
    <property type="entry name" value="CALCIUM-DEPENDENT SECRETION ACTIVATOR"/>
    <property type="match status" value="1"/>
</dbReference>
<proteinExistence type="predicted"/>
<reference evidence="1 2" key="1">
    <citation type="submission" date="2021-06" db="EMBL/GenBank/DDBJ databases">
        <authorList>
            <person name="Palmer J.M."/>
        </authorList>
    </citation>
    <scope>NUCLEOTIDE SEQUENCE [LARGE SCALE GENOMIC DNA]</scope>
    <source>
        <strain evidence="1 2">GA_2019</strain>
        <tissue evidence="1">Muscle</tissue>
    </source>
</reference>
<dbReference type="EMBL" id="JAHRIO010013787">
    <property type="protein sequence ID" value="MEQ2163232.1"/>
    <property type="molecule type" value="Genomic_DNA"/>
</dbReference>
<organism evidence="1 2">
    <name type="scientific">Goodea atripinnis</name>
    <dbReference type="NCBI Taxonomy" id="208336"/>
    <lineage>
        <taxon>Eukaryota</taxon>
        <taxon>Metazoa</taxon>
        <taxon>Chordata</taxon>
        <taxon>Craniata</taxon>
        <taxon>Vertebrata</taxon>
        <taxon>Euteleostomi</taxon>
        <taxon>Actinopterygii</taxon>
        <taxon>Neopterygii</taxon>
        <taxon>Teleostei</taxon>
        <taxon>Neoteleostei</taxon>
        <taxon>Acanthomorphata</taxon>
        <taxon>Ovalentaria</taxon>
        <taxon>Atherinomorphae</taxon>
        <taxon>Cyprinodontiformes</taxon>
        <taxon>Goodeidae</taxon>
        <taxon>Goodea</taxon>
    </lineage>
</organism>
<dbReference type="Proteomes" id="UP001476798">
    <property type="component" value="Unassembled WGS sequence"/>
</dbReference>
<dbReference type="PANTHER" id="PTHR12166">
    <property type="entry name" value="CALCIUM-DEPENDENT SECRETION ACTIVATOR"/>
    <property type="match status" value="1"/>
</dbReference>
<accession>A0ABV0MVT0</accession>
<gene>
    <name evidence="1" type="ORF">GOODEAATRI_028038</name>
</gene>
<name>A0ABV0MVT0_9TELE</name>
<feature type="non-terminal residue" evidence="1">
    <location>
        <position position="1"/>
    </location>
</feature>
<protein>
    <submittedName>
        <fullName evidence="1">Uncharacterized protein</fullName>
    </submittedName>
</protein>
<sequence>GWFSPGQVFVLDEYCARYGVRGCHRHLCYLSDLLERAENGAMIDPTLLHYSYAFCASHVHGNSRRRVITVKMDYDPQRVGARPPRTVRPPGWMADYEGYTVPAAPMSDQPQPREGYVEMTSFTQTPVSLGAVGQTPVLPSTSHGFIDIVQQLQEDNRWL</sequence>
<keyword evidence="2" id="KW-1185">Reference proteome</keyword>
<comment type="caution">
    <text evidence="1">The sequence shown here is derived from an EMBL/GenBank/DDBJ whole genome shotgun (WGS) entry which is preliminary data.</text>
</comment>
<evidence type="ECO:0000313" key="2">
    <source>
        <dbReference type="Proteomes" id="UP001476798"/>
    </source>
</evidence>